<dbReference type="InterPro" id="IPR020843">
    <property type="entry name" value="ER"/>
</dbReference>
<evidence type="ECO:0000259" key="2">
    <source>
        <dbReference type="SMART" id="SM00829"/>
    </source>
</evidence>
<dbReference type="PANTHER" id="PTHR44154">
    <property type="entry name" value="QUINONE OXIDOREDUCTASE"/>
    <property type="match status" value="1"/>
</dbReference>
<feature type="domain" description="Enoyl reductase (ER)" evidence="2">
    <location>
        <begin position="10"/>
        <end position="333"/>
    </location>
</feature>
<dbReference type="RefSeq" id="WP_208502133.1">
    <property type="nucleotide sequence ID" value="NZ_JAGFOA010000002.1"/>
</dbReference>
<dbReference type="SMART" id="SM00829">
    <property type="entry name" value="PKS_ER"/>
    <property type="match status" value="1"/>
</dbReference>
<gene>
    <name evidence="3" type="ORF">J5V96_07190</name>
</gene>
<dbReference type="Gene3D" id="3.90.180.10">
    <property type="entry name" value="Medium-chain alcohol dehydrogenases, catalytic domain"/>
    <property type="match status" value="1"/>
</dbReference>
<dbReference type="Pfam" id="PF08240">
    <property type="entry name" value="ADH_N"/>
    <property type="match status" value="1"/>
</dbReference>
<dbReference type="GO" id="GO:0016491">
    <property type="term" value="F:oxidoreductase activity"/>
    <property type="evidence" value="ECO:0007669"/>
    <property type="project" value="InterPro"/>
</dbReference>
<comment type="caution">
    <text evidence="3">The sequence shown here is derived from an EMBL/GenBank/DDBJ whole genome shotgun (WGS) entry which is preliminary data.</text>
</comment>
<proteinExistence type="predicted"/>
<dbReference type="CDD" id="cd08253">
    <property type="entry name" value="zeta_crystallin"/>
    <property type="match status" value="1"/>
</dbReference>
<dbReference type="SUPFAM" id="SSF50129">
    <property type="entry name" value="GroES-like"/>
    <property type="match status" value="1"/>
</dbReference>
<keyword evidence="1" id="KW-0521">NADP</keyword>
<reference evidence="3" key="1">
    <citation type="submission" date="2021-03" db="EMBL/GenBank/DDBJ databases">
        <title>Microbacterium sp. nov., a novel actinobacterium isolated from cow dung.</title>
        <authorList>
            <person name="Zhang L."/>
        </authorList>
    </citation>
    <scope>NUCLEOTIDE SEQUENCE</scope>
    <source>
        <strain evidence="3">NEAU-LLB</strain>
    </source>
</reference>
<keyword evidence="4" id="KW-1185">Reference proteome</keyword>
<dbReference type="InterPro" id="IPR036291">
    <property type="entry name" value="NAD(P)-bd_dom_sf"/>
</dbReference>
<dbReference type="InterPro" id="IPR051603">
    <property type="entry name" value="Zinc-ADH_QOR/CCCR"/>
</dbReference>
<dbReference type="InterPro" id="IPR013154">
    <property type="entry name" value="ADH-like_N"/>
</dbReference>
<dbReference type="Gene3D" id="3.40.50.720">
    <property type="entry name" value="NAD(P)-binding Rossmann-like Domain"/>
    <property type="match status" value="1"/>
</dbReference>
<name>A0A939QM74_9MICO</name>
<dbReference type="AlphaFoldDB" id="A0A939QM74"/>
<dbReference type="Pfam" id="PF00107">
    <property type="entry name" value="ADH_zinc_N"/>
    <property type="match status" value="1"/>
</dbReference>
<dbReference type="EMBL" id="JAGFOA010000002">
    <property type="protein sequence ID" value="MBO3663295.1"/>
    <property type="molecule type" value="Genomic_DNA"/>
</dbReference>
<protein>
    <submittedName>
        <fullName evidence="3">NADPH:quinone reductase</fullName>
    </submittedName>
</protein>
<evidence type="ECO:0000313" key="3">
    <source>
        <dbReference type="EMBL" id="MBO3663295.1"/>
    </source>
</evidence>
<evidence type="ECO:0000313" key="4">
    <source>
        <dbReference type="Proteomes" id="UP000680132"/>
    </source>
</evidence>
<dbReference type="InterPro" id="IPR011032">
    <property type="entry name" value="GroES-like_sf"/>
</dbReference>
<dbReference type="Proteomes" id="UP000680132">
    <property type="component" value="Unassembled WGS sequence"/>
</dbReference>
<dbReference type="PANTHER" id="PTHR44154:SF1">
    <property type="entry name" value="QUINONE OXIDOREDUCTASE"/>
    <property type="match status" value="1"/>
</dbReference>
<evidence type="ECO:0000256" key="1">
    <source>
        <dbReference type="ARBA" id="ARBA00022857"/>
    </source>
</evidence>
<sequence>MRAAIYSEPGPSSVLRVVERPVPEPGAGEVRVRVVRAGVNPTDWKFRQGAMGELAFAEIAPGQDASGVVDARGEGATGVAVGDRVWTYLTQHGRPYGSASEYVVVPVAQAVPLPEGASFDLGASLGVPAITAHRLLTSGPVSRLAPGALAGRTILVQGGAGAVGNAAIQLAVWAGATVIATISSDEKAALARAAGAAHTVDYTTGDAAGQIRAIAPDGVDLIVEVAPAVNAELDREVAALGGTIAVYANNGGDEMTLSVRATFSKNLRYQFVLLYTVDPDLLAAATEDITAAIADGALEVGEEHGVPLHRFPLEQTAAAHDAVEGGAIGKVLIEVAPE</sequence>
<dbReference type="SUPFAM" id="SSF51735">
    <property type="entry name" value="NAD(P)-binding Rossmann-fold domains"/>
    <property type="match status" value="1"/>
</dbReference>
<dbReference type="InterPro" id="IPR013149">
    <property type="entry name" value="ADH-like_C"/>
</dbReference>
<organism evidence="3 4">
    <name type="scientific">Microbacterium stercoris</name>
    <dbReference type="NCBI Taxonomy" id="2820289"/>
    <lineage>
        <taxon>Bacteria</taxon>
        <taxon>Bacillati</taxon>
        <taxon>Actinomycetota</taxon>
        <taxon>Actinomycetes</taxon>
        <taxon>Micrococcales</taxon>
        <taxon>Microbacteriaceae</taxon>
        <taxon>Microbacterium</taxon>
    </lineage>
</organism>
<accession>A0A939QM74</accession>